<dbReference type="OrthoDB" id="3198211at2759"/>
<keyword evidence="2" id="KW-0812">Transmembrane</keyword>
<evidence type="ECO:0000256" key="1">
    <source>
        <dbReference type="SAM" id="Coils"/>
    </source>
</evidence>
<keyword evidence="2" id="KW-0472">Membrane</keyword>
<evidence type="ECO:0000313" key="3">
    <source>
        <dbReference type="EMBL" id="KAF5323089.1"/>
    </source>
</evidence>
<keyword evidence="1" id="KW-0175">Coiled coil</keyword>
<sequence>MDRASTSSSPKYFHSLNMATAAVLNNTDPTQVMATWAANAGPTDDEKIKFANDAIALLSDSDMVAQFQNNVKQVGTWANQIDASFDTVTRSFAAMVAKYGTDFPGLGAYNTEWIGYNTRWVSHLNLSRDVASGHVALLRRFDQVFLDMVESIVSNQDRLEVIEELQAFMDEKGDRSTEMKDNFLNLKRDIADFVLRLDKFIKDKGIELADEAAQLKLDIEGLEGEISTLDGKIKDATKALAACGGCLCVIGMIVAGSILASLKSQRNDKQTALRGKQADLAEVNRKQEALAQLQSDFDNVKPDITLICEKLVLFAEIWSSVRSQTVQFQEHLKGGMDALTNIRFKREVRLARTVCAPLQAGLEKYATELENRTAK</sequence>
<reference evidence="3 4" key="1">
    <citation type="journal article" date="2020" name="ISME J.">
        <title>Uncovering the hidden diversity of litter-decomposition mechanisms in mushroom-forming fungi.</title>
        <authorList>
            <person name="Floudas D."/>
            <person name="Bentzer J."/>
            <person name="Ahren D."/>
            <person name="Johansson T."/>
            <person name="Persson P."/>
            <person name="Tunlid A."/>
        </authorList>
    </citation>
    <scope>NUCLEOTIDE SEQUENCE [LARGE SCALE GENOMIC DNA]</scope>
    <source>
        <strain evidence="3 4">CBS 175.51</strain>
    </source>
</reference>
<comment type="caution">
    <text evidence="3">The sequence shown here is derived from an EMBL/GenBank/DDBJ whole genome shotgun (WGS) entry which is preliminary data.</text>
</comment>
<dbReference type="Gene3D" id="1.20.1170.10">
    <property type="match status" value="1"/>
</dbReference>
<feature type="coiled-coil region" evidence="1">
    <location>
        <begin position="212"/>
        <end position="239"/>
    </location>
</feature>
<name>A0A8H5BGS5_9AGAR</name>
<dbReference type="AlphaFoldDB" id="A0A8H5BGS5"/>
<dbReference type="EMBL" id="JAACJK010000167">
    <property type="protein sequence ID" value="KAF5323089.1"/>
    <property type="molecule type" value="Genomic_DNA"/>
</dbReference>
<keyword evidence="4" id="KW-1185">Reference proteome</keyword>
<dbReference type="Proteomes" id="UP000541558">
    <property type="component" value="Unassembled WGS sequence"/>
</dbReference>
<accession>A0A8H5BGS5</accession>
<gene>
    <name evidence="3" type="ORF">D9611_009275</name>
</gene>
<feature type="transmembrane region" description="Helical" evidence="2">
    <location>
        <begin position="239"/>
        <end position="260"/>
    </location>
</feature>
<proteinExistence type="predicted"/>
<organism evidence="3 4">
    <name type="scientific">Ephemerocybe angulata</name>
    <dbReference type="NCBI Taxonomy" id="980116"/>
    <lineage>
        <taxon>Eukaryota</taxon>
        <taxon>Fungi</taxon>
        <taxon>Dikarya</taxon>
        <taxon>Basidiomycota</taxon>
        <taxon>Agaricomycotina</taxon>
        <taxon>Agaricomycetes</taxon>
        <taxon>Agaricomycetidae</taxon>
        <taxon>Agaricales</taxon>
        <taxon>Agaricineae</taxon>
        <taxon>Psathyrellaceae</taxon>
        <taxon>Ephemerocybe</taxon>
    </lineage>
</organism>
<evidence type="ECO:0000256" key="2">
    <source>
        <dbReference type="SAM" id="Phobius"/>
    </source>
</evidence>
<protein>
    <submittedName>
        <fullName evidence="3">Uncharacterized protein</fullName>
    </submittedName>
</protein>
<keyword evidence="2" id="KW-1133">Transmembrane helix</keyword>
<evidence type="ECO:0000313" key="4">
    <source>
        <dbReference type="Proteomes" id="UP000541558"/>
    </source>
</evidence>